<dbReference type="PANTHER" id="PTHR31432:SF0">
    <property type="entry name" value="INTRAFLAGELLAR TRANSPORT PROTEIN 74 HOMOLOG"/>
    <property type="match status" value="1"/>
</dbReference>
<feature type="coiled-coil region" evidence="1">
    <location>
        <begin position="471"/>
        <end position="543"/>
    </location>
</feature>
<feature type="region of interest" description="Disordered" evidence="2">
    <location>
        <begin position="1"/>
        <end position="21"/>
    </location>
</feature>
<reference evidence="3" key="1">
    <citation type="submission" date="2021-02" db="EMBL/GenBank/DDBJ databases">
        <authorList>
            <person name="Bekaert M."/>
        </authorList>
    </citation>
    <scope>NUCLEOTIDE SEQUENCE</scope>
    <source>
        <strain evidence="3">IoA-00</strain>
    </source>
</reference>
<dbReference type="PANTHER" id="PTHR31432">
    <property type="entry name" value="INTRAFLAGELLAR TRANSPORT PROTEIN 74 HOMOLOG"/>
    <property type="match status" value="1"/>
</dbReference>
<accession>A0A7R8CPA3</accession>
<sequence>MDGNLPSRPVTSLAADRLSSNRTNNNHVTEWMFDGNKDVSDSLPINRPKTGSAKTYNADSRLPSRHGSAAGDYSGTSRPMTASSGRIGTAIGSHRGIPGTASRLLASAAQNRQMTRSGIGLQTPVNVHERPVTQQGLSGFRTTTTGRGPVRQYQDKSYFLGLLRAKMTEIQTETSKLAKEIDEANEEQSTYLEYDKRVKELASELTESQGILADYNLLVDKINTDTNRAEVEAEAIKLKAQNDMEWKEVETLFEEKQDKEKKIKGLETDINQERYLADNVISAMQPSLREKYLELKNQNLSYQDELERMNQDLDRLNDQKTRMEEEISNSSLKRDAFALFEQLRSLEEKRNNLIREEKLRGTPAEERERLLQQVKDDNAEISLMDRQILEIQENIQRQNDEMNQIDQDFGRESDAEIGRLSELENKIQEITENMSRNISHGHQLPTESGFAIMKDDLAFKQDEMEKSKYTLDGLNKEHRQLQGNLEKMGALEDKIKSEMISLKDKMKQMEDEMIVFRDLDRLKVDAEEKRDFLDKQSTELSQRRIVVAQNLADMKTKYDEIKVSRLFVPLEKQLGENETHTQLTNLERKLSHLEQNNFTVKEFICNKKAELDIGPIKSSVMKLQREYNKKLILSMKKTP</sequence>
<feature type="coiled-coil region" evidence="1">
    <location>
        <begin position="249"/>
        <end position="356"/>
    </location>
</feature>
<keyword evidence="1" id="KW-0175">Coiled coil</keyword>
<evidence type="ECO:0000256" key="2">
    <source>
        <dbReference type="SAM" id="MobiDB-lite"/>
    </source>
</evidence>
<dbReference type="GO" id="GO:0035735">
    <property type="term" value="P:intraciliary transport involved in cilium assembly"/>
    <property type="evidence" value="ECO:0007669"/>
    <property type="project" value="TreeGrafter"/>
</dbReference>
<evidence type="ECO:0000313" key="3">
    <source>
        <dbReference type="EMBL" id="CAF2884389.1"/>
    </source>
</evidence>
<gene>
    <name evidence="3" type="ORF">LSAA_7289</name>
</gene>
<evidence type="ECO:0000313" key="4">
    <source>
        <dbReference type="Proteomes" id="UP000675881"/>
    </source>
</evidence>
<feature type="region of interest" description="Disordered" evidence="2">
    <location>
        <begin position="42"/>
        <end position="86"/>
    </location>
</feature>
<dbReference type="GO" id="GO:0030992">
    <property type="term" value="C:intraciliary transport particle B"/>
    <property type="evidence" value="ECO:0007669"/>
    <property type="project" value="InterPro"/>
</dbReference>
<feature type="compositionally biased region" description="Polar residues" evidence="2">
    <location>
        <begin position="74"/>
        <end position="86"/>
    </location>
</feature>
<dbReference type="InterPro" id="IPR029602">
    <property type="entry name" value="IFT74"/>
</dbReference>
<dbReference type="Proteomes" id="UP000675881">
    <property type="component" value="Chromosome 3"/>
</dbReference>
<name>A0A7R8CPA3_LEPSM</name>
<evidence type="ECO:0000256" key="1">
    <source>
        <dbReference type="SAM" id="Coils"/>
    </source>
</evidence>
<keyword evidence="4" id="KW-1185">Reference proteome</keyword>
<dbReference type="EMBL" id="HG994582">
    <property type="protein sequence ID" value="CAF2884389.1"/>
    <property type="molecule type" value="Genomic_DNA"/>
</dbReference>
<proteinExistence type="predicted"/>
<dbReference type="OrthoDB" id="444379at2759"/>
<protein>
    <submittedName>
        <fullName evidence="3">IFT74</fullName>
    </submittedName>
</protein>
<dbReference type="AlphaFoldDB" id="A0A7R8CPA3"/>
<feature type="coiled-coil region" evidence="1">
    <location>
        <begin position="381"/>
        <end position="440"/>
    </location>
</feature>
<dbReference type="GO" id="GO:0048487">
    <property type="term" value="F:beta-tubulin binding"/>
    <property type="evidence" value="ECO:0007669"/>
    <property type="project" value="InterPro"/>
</dbReference>
<organism evidence="3 4">
    <name type="scientific">Lepeophtheirus salmonis</name>
    <name type="common">Salmon louse</name>
    <name type="synonym">Caligus salmonis</name>
    <dbReference type="NCBI Taxonomy" id="72036"/>
    <lineage>
        <taxon>Eukaryota</taxon>
        <taxon>Metazoa</taxon>
        <taxon>Ecdysozoa</taxon>
        <taxon>Arthropoda</taxon>
        <taxon>Crustacea</taxon>
        <taxon>Multicrustacea</taxon>
        <taxon>Hexanauplia</taxon>
        <taxon>Copepoda</taxon>
        <taxon>Siphonostomatoida</taxon>
        <taxon>Caligidae</taxon>
        <taxon>Lepeophtheirus</taxon>
    </lineage>
</organism>
<dbReference type="GO" id="GO:0005929">
    <property type="term" value="C:cilium"/>
    <property type="evidence" value="ECO:0007669"/>
    <property type="project" value="TreeGrafter"/>
</dbReference>